<feature type="region of interest" description="Disordered" evidence="1">
    <location>
        <begin position="1"/>
        <end position="24"/>
    </location>
</feature>
<name>A0A2I0VHE9_9ASPA</name>
<evidence type="ECO:0000313" key="3">
    <source>
        <dbReference type="Proteomes" id="UP000233837"/>
    </source>
</evidence>
<sequence>MNSSPEKNGCLSSTPPSRNPPVKLDSQTFLQDCETEFYFLLPNLRSIFLQLSVTPPHSTRLLCHSGAQIASPGKTGVMRSAVNGEDGR</sequence>
<organism evidence="2 3">
    <name type="scientific">Dendrobium catenatum</name>
    <dbReference type="NCBI Taxonomy" id="906689"/>
    <lineage>
        <taxon>Eukaryota</taxon>
        <taxon>Viridiplantae</taxon>
        <taxon>Streptophyta</taxon>
        <taxon>Embryophyta</taxon>
        <taxon>Tracheophyta</taxon>
        <taxon>Spermatophyta</taxon>
        <taxon>Magnoliopsida</taxon>
        <taxon>Liliopsida</taxon>
        <taxon>Asparagales</taxon>
        <taxon>Orchidaceae</taxon>
        <taxon>Epidendroideae</taxon>
        <taxon>Malaxideae</taxon>
        <taxon>Dendrobiinae</taxon>
        <taxon>Dendrobium</taxon>
    </lineage>
</organism>
<dbReference type="Proteomes" id="UP000233837">
    <property type="component" value="Unassembled WGS sequence"/>
</dbReference>
<accession>A0A2I0VHE9</accession>
<evidence type="ECO:0000256" key="1">
    <source>
        <dbReference type="SAM" id="MobiDB-lite"/>
    </source>
</evidence>
<protein>
    <submittedName>
        <fullName evidence="2">Uncharacterized protein</fullName>
    </submittedName>
</protein>
<reference evidence="2 3" key="2">
    <citation type="journal article" date="2017" name="Nature">
        <title>The Apostasia genome and the evolution of orchids.</title>
        <authorList>
            <person name="Zhang G.Q."/>
            <person name="Liu K.W."/>
            <person name="Li Z."/>
            <person name="Lohaus R."/>
            <person name="Hsiao Y.Y."/>
            <person name="Niu S.C."/>
            <person name="Wang J.Y."/>
            <person name="Lin Y.C."/>
            <person name="Xu Q."/>
            <person name="Chen L.J."/>
            <person name="Yoshida K."/>
            <person name="Fujiwara S."/>
            <person name="Wang Z.W."/>
            <person name="Zhang Y.Q."/>
            <person name="Mitsuda N."/>
            <person name="Wang M."/>
            <person name="Liu G.H."/>
            <person name="Pecoraro L."/>
            <person name="Huang H.X."/>
            <person name="Xiao X.J."/>
            <person name="Lin M."/>
            <person name="Wu X.Y."/>
            <person name="Wu W.L."/>
            <person name="Chen Y.Y."/>
            <person name="Chang S.B."/>
            <person name="Sakamoto S."/>
            <person name="Ohme-Takagi M."/>
            <person name="Yagi M."/>
            <person name="Zeng S.J."/>
            <person name="Shen C.Y."/>
            <person name="Yeh C.M."/>
            <person name="Luo Y.B."/>
            <person name="Tsai W.C."/>
            <person name="Van de Peer Y."/>
            <person name="Liu Z.J."/>
        </authorList>
    </citation>
    <scope>NUCLEOTIDE SEQUENCE [LARGE SCALE GENOMIC DNA]</scope>
    <source>
        <tissue evidence="2">The whole plant</tissue>
    </source>
</reference>
<dbReference type="EMBL" id="KZ504232">
    <property type="protein sequence ID" value="PKU62835.1"/>
    <property type="molecule type" value="Genomic_DNA"/>
</dbReference>
<reference evidence="2 3" key="1">
    <citation type="journal article" date="2016" name="Sci. Rep.">
        <title>The Dendrobium catenatum Lindl. genome sequence provides insights into polysaccharide synthase, floral development and adaptive evolution.</title>
        <authorList>
            <person name="Zhang G.Q."/>
            <person name="Xu Q."/>
            <person name="Bian C."/>
            <person name="Tsai W.C."/>
            <person name="Yeh C.M."/>
            <person name="Liu K.W."/>
            <person name="Yoshida K."/>
            <person name="Zhang L.S."/>
            <person name="Chang S.B."/>
            <person name="Chen F."/>
            <person name="Shi Y."/>
            <person name="Su Y.Y."/>
            <person name="Zhang Y.Q."/>
            <person name="Chen L.J."/>
            <person name="Yin Y."/>
            <person name="Lin M."/>
            <person name="Huang H."/>
            <person name="Deng H."/>
            <person name="Wang Z.W."/>
            <person name="Zhu S.L."/>
            <person name="Zhao X."/>
            <person name="Deng C."/>
            <person name="Niu S.C."/>
            <person name="Huang J."/>
            <person name="Wang M."/>
            <person name="Liu G.H."/>
            <person name="Yang H.J."/>
            <person name="Xiao X.J."/>
            <person name="Hsiao Y.Y."/>
            <person name="Wu W.L."/>
            <person name="Chen Y.Y."/>
            <person name="Mitsuda N."/>
            <person name="Ohme-Takagi M."/>
            <person name="Luo Y.B."/>
            <person name="Van de Peer Y."/>
            <person name="Liu Z.J."/>
        </authorList>
    </citation>
    <scope>NUCLEOTIDE SEQUENCE [LARGE SCALE GENOMIC DNA]</scope>
    <source>
        <tissue evidence="2">The whole plant</tissue>
    </source>
</reference>
<dbReference type="AlphaFoldDB" id="A0A2I0VHE9"/>
<evidence type="ECO:0000313" key="2">
    <source>
        <dbReference type="EMBL" id="PKU62835.1"/>
    </source>
</evidence>
<keyword evidence="3" id="KW-1185">Reference proteome</keyword>
<gene>
    <name evidence="2" type="ORF">MA16_Dca028192</name>
</gene>
<feature type="compositionally biased region" description="Polar residues" evidence="1">
    <location>
        <begin position="1"/>
        <end position="16"/>
    </location>
</feature>
<proteinExistence type="predicted"/>